<evidence type="ECO:0000259" key="2">
    <source>
        <dbReference type="Pfam" id="PF00899"/>
    </source>
</evidence>
<evidence type="ECO:0000313" key="5">
    <source>
        <dbReference type="EMBL" id="HBU50725.1"/>
    </source>
</evidence>
<keyword evidence="6" id="KW-1185">Reference proteome</keyword>
<reference evidence="7 8" key="2">
    <citation type="journal article" date="2018" name="Nat. Biotechnol.">
        <title>A standardized bacterial taxonomy based on genome phylogeny substantially revises the tree of life.</title>
        <authorList>
            <person name="Parks D.H."/>
            <person name="Chuvochina M."/>
            <person name="Waite D.W."/>
            <person name="Rinke C."/>
            <person name="Skarshewski A."/>
            <person name="Chaumeil P.A."/>
            <person name="Hugenholtz P."/>
        </authorList>
    </citation>
    <scope>NUCLEOTIDE SEQUENCE [LARGE SCALE GENOMIC DNA]</scope>
    <source>
        <strain evidence="5">UBA11621</strain>
        <strain evidence="4">UBA11978</strain>
    </source>
</reference>
<evidence type="ECO:0000313" key="7">
    <source>
        <dbReference type="Proteomes" id="UP000263517"/>
    </source>
</evidence>
<accession>A0A075NUX7</accession>
<dbReference type="Pfam" id="PF00899">
    <property type="entry name" value="ThiF"/>
    <property type="match status" value="1"/>
</dbReference>
<reference evidence="3 6" key="1">
    <citation type="submission" date="2014-06" db="EMBL/GenBank/DDBJ databases">
        <title>Genomes of Alteromonas australica, a world apart.</title>
        <authorList>
            <person name="Gonzaga A."/>
            <person name="Lopez-Perez M."/>
            <person name="Rodriguez-Valera F."/>
        </authorList>
    </citation>
    <scope>NUCLEOTIDE SEQUENCE [LARGE SCALE GENOMIC DNA]</scope>
    <source>
        <strain evidence="3 6">H 17</strain>
    </source>
</reference>
<dbReference type="InterPro" id="IPR035985">
    <property type="entry name" value="Ubiquitin-activating_enz"/>
</dbReference>
<evidence type="ECO:0000313" key="6">
    <source>
        <dbReference type="Proteomes" id="UP000056090"/>
    </source>
</evidence>
<sequence length="260" mass="27939">MHWLRRRALLSREDIARYSRQLLLSEINEEGQQNLADAHVVIIGLGGLGCLAAHYLVGAGVGSQAGSITLVDGDTVEISNLQRQIAYNEMHLGELKANALQGELSKVNAAVNLNVKCLFADSKNLAAMMAQATCVLDCTDNIMTRKQINAACVKNHVPLFIAAASGCSWQAINIAGKPQNSGCYACLVEQMSIPETCMTKGILGPVVGMAACHQATQVLMYLANAQNPNIQWGKYLVSDAVQATMQSFHLPPSPQCEICQ</sequence>
<dbReference type="GO" id="GO:0016779">
    <property type="term" value="F:nucleotidyltransferase activity"/>
    <property type="evidence" value="ECO:0007669"/>
    <property type="project" value="TreeGrafter"/>
</dbReference>
<dbReference type="KEGG" id="aal:EP13_00530"/>
<comment type="similarity">
    <text evidence="1">Belongs to the HesA/MoeB/ThiF family.</text>
</comment>
<dbReference type="Proteomes" id="UP000264779">
    <property type="component" value="Unassembled WGS sequence"/>
</dbReference>
<dbReference type="GO" id="GO:0004792">
    <property type="term" value="F:thiosulfate-cyanide sulfurtransferase activity"/>
    <property type="evidence" value="ECO:0007669"/>
    <property type="project" value="TreeGrafter"/>
</dbReference>
<dbReference type="Proteomes" id="UP000056090">
    <property type="component" value="Chromosome"/>
</dbReference>
<dbReference type="FunFam" id="3.40.50.720:FF:000080">
    <property type="entry name" value="Thiazole biosynthesis adenylyltransferase ThiF"/>
    <property type="match status" value="1"/>
</dbReference>
<feature type="domain" description="THIF-type NAD/FAD binding fold" evidence="2">
    <location>
        <begin position="18"/>
        <end position="257"/>
    </location>
</feature>
<dbReference type="GO" id="GO:0008146">
    <property type="term" value="F:sulfotransferase activity"/>
    <property type="evidence" value="ECO:0007669"/>
    <property type="project" value="TreeGrafter"/>
</dbReference>
<proteinExistence type="inferred from homology"/>
<evidence type="ECO:0000313" key="3">
    <source>
        <dbReference type="EMBL" id="AIF97296.1"/>
    </source>
</evidence>
<dbReference type="eggNOG" id="COG0476">
    <property type="taxonomic scope" value="Bacteria"/>
</dbReference>
<dbReference type="SUPFAM" id="SSF69572">
    <property type="entry name" value="Activating enzymes of the ubiquitin-like proteins"/>
    <property type="match status" value="1"/>
</dbReference>
<dbReference type="EMBL" id="DNAN01000237">
    <property type="protein sequence ID" value="HAW75437.1"/>
    <property type="molecule type" value="Genomic_DNA"/>
</dbReference>
<dbReference type="GO" id="GO:0008641">
    <property type="term" value="F:ubiquitin-like modifier activating enzyme activity"/>
    <property type="evidence" value="ECO:0007669"/>
    <property type="project" value="InterPro"/>
</dbReference>
<dbReference type="PANTHER" id="PTHR10953">
    <property type="entry name" value="UBIQUITIN-ACTIVATING ENZYME E1"/>
    <property type="match status" value="1"/>
</dbReference>
<dbReference type="CDD" id="cd00757">
    <property type="entry name" value="ThiF_MoeB_HesA_family"/>
    <property type="match status" value="1"/>
</dbReference>
<dbReference type="GO" id="GO:0005829">
    <property type="term" value="C:cytosol"/>
    <property type="evidence" value="ECO:0007669"/>
    <property type="project" value="TreeGrafter"/>
</dbReference>
<dbReference type="InterPro" id="IPR045886">
    <property type="entry name" value="ThiF/MoeB/HesA"/>
</dbReference>
<dbReference type="STRING" id="589873.EP12_00505"/>
<evidence type="ECO:0000313" key="4">
    <source>
        <dbReference type="EMBL" id="HAW75437.1"/>
    </source>
</evidence>
<evidence type="ECO:0000313" key="8">
    <source>
        <dbReference type="Proteomes" id="UP000264779"/>
    </source>
</evidence>
<organism evidence="3 6">
    <name type="scientific">Alteromonas australica</name>
    <dbReference type="NCBI Taxonomy" id="589873"/>
    <lineage>
        <taxon>Bacteria</taxon>
        <taxon>Pseudomonadati</taxon>
        <taxon>Pseudomonadota</taxon>
        <taxon>Gammaproteobacteria</taxon>
        <taxon>Alteromonadales</taxon>
        <taxon>Alteromonadaceae</taxon>
        <taxon>Alteromonas/Salinimonas group</taxon>
        <taxon>Alteromonas</taxon>
    </lineage>
</organism>
<dbReference type="InterPro" id="IPR000594">
    <property type="entry name" value="ThiF_NAD_FAD-bd"/>
</dbReference>
<protein>
    <submittedName>
        <fullName evidence="4">HesA/MoeB/ThiF family protein</fullName>
    </submittedName>
    <submittedName>
        <fullName evidence="3">Thiamine biosynthesis protein ThiF</fullName>
    </submittedName>
</protein>
<name>A0A075NUX7_9ALTE</name>
<evidence type="ECO:0000256" key="1">
    <source>
        <dbReference type="ARBA" id="ARBA00009919"/>
    </source>
</evidence>
<dbReference type="PANTHER" id="PTHR10953:SF240">
    <property type="entry name" value="SULFUR CARRIER PROTEIN THIS ADENYLYLTRANSFERASE"/>
    <property type="match status" value="1"/>
</dbReference>
<dbReference type="EMBL" id="CP008849">
    <property type="protein sequence ID" value="AIF97296.1"/>
    <property type="molecule type" value="Genomic_DNA"/>
</dbReference>
<dbReference type="EMBL" id="DONK01000084">
    <property type="protein sequence ID" value="HBU50725.1"/>
    <property type="molecule type" value="Genomic_DNA"/>
</dbReference>
<dbReference type="Proteomes" id="UP000263517">
    <property type="component" value="Unassembled WGS sequence"/>
</dbReference>
<gene>
    <name evidence="4" type="ORF">DCW74_06840</name>
    <name evidence="5" type="ORF">DEB45_05635</name>
    <name evidence="3" type="ORF">EP13_00530</name>
</gene>
<dbReference type="Gene3D" id="3.40.50.720">
    <property type="entry name" value="NAD(P)-binding Rossmann-like Domain"/>
    <property type="match status" value="1"/>
</dbReference>
<dbReference type="AlphaFoldDB" id="A0A075NUX7"/>